<keyword evidence="4" id="KW-0067">ATP-binding</keyword>
<comment type="similarity">
    <text evidence="4">Belongs to the ubiquitin-conjugating enzyme family.</text>
</comment>
<evidence type="ECO:0000256" key="2">
    <source>
        <dbReference type="ARBA" id="ARBA00022786"/>
    </source>
</evidence>
<keyword evidence="7" id="KW-1185">Reference proteome</keyword>
<dbReference type="InterPro" id="IPR050113">
    <property type="entry name" value="Ub_conjugating_enzyme"/>
</dbReference>
<evidence type="ECO:0000256" key="1">
    <source>
        <dbReference type="ARBA" id="ARBA00022679"/>
    </source>
</evidence>
<reference evidence="7" key="1">
    <citation type="submission" date="2015-09" db="EMBL/GenBank/DDBJ databases">
        <authorList>
            <consortium name="Pathogen Informatics"/>
        </authorList>
    </citation>
    <scope>NUCLEOTIDE SEQUENCE [LARGE SCALE GENOMIC DNA]</scope>
    <source>
        <strain evidence="7">Lake Konstanz</strain>
    </source>
</reference>
<name>A0A0S4KIJ1_BODSA</name>
<protein>
    <recommendedName>
        <fullName evidence="5">UBC core domain-containing protein</fullName>
    </recommendedName>
</protein>
<feature type="active site" description="Glycyl thioester intermediate" evidence="3">
    <location>
        <position position="106"/>
    </location>
</feature>
<keyword evidence="4" id="KW-0547">Nucleotide-binding</keyword>
<dbReference type="OrthoDB" id="9973183at2759"/>
<dbReference type="InterPro" id="IPR016135">
    <property type="entry name" value="UBQ-conjugating_enzyme/RWD"/>
</dbReference>
<keyword evidence="1" id="KW-0808">Transferase</keyword>
<proteinExistence type="inferred from homology"/>
<organism evidence="6 7">
    <name type="scientific">Bodo saltans</name>
    <name type="common">Flagellated protozoan</name>
    <dbReference type="NCBI Taxonomy" id="75058"/>
    <lineage>
        <taxon>Eukaryota</taxon>
        <taxon>Discoba</taxon>
        <taxon>Euglenozoa</taxon>
        <taxon>Kinetoplastea</taxon>
        <taxon>Metakinetoplastina</taxon>
        <taxon>Eubodonida</taxon>
        <taxon>Bodonidae</taxon>
        <taxon>Bodo</taxon>
    </lineage>
</organism>
<dbReference type="EMBL" id="CYKH01001107">
    <property type="protein sequence ID" value="CUI14388.1"/>
    <property type="molecule type" value="Genomic_DNA"/>
</dbReference>
<dbReference type="AlphaFoldDB" id="A0A0S4KIJ1"/>
<dbReference type="SMART" id="SM00212">
    <property type="entry name" value="UBCc"/>
    <property type="match status" value="1"/>
</dbReference>
<dbReference type="CDD" id="cd23812">
    <property type="entry name" value="UBCc_ScPEX4-like"/>
    <property type="match status" value="1"/>
</dbReference>
<dbReference type="GO" id="GO:0016740">
    <property type="term" value="F:transferase activity"/>
    <property type="evidence" value="ECO:0007669"/>
    <property type="project" value="UniProtKB-KW"/>
</dbReference>
<dbReference type="PANTHER" id="PTHR24067">
    <property type="entry name" value="UBIQUITIN-CONJUGATING ENZYME E2"/>
    <property type="match status" value="1"/>
</dbReference>
<dbReference type="Proteomes" id="UP000051952">
    <property type="component" value="Unassembled WGS sequence"/>
</dbReference>
<dbReference type="InterPro" id="IPR000608">
    <property type="entry name" value="UBC"/>
</dbReference>
<dbReference type="Gene3D" id="3.10.110.10">
    <property type="entry name" value="Ubiquitin Conjugating Enzyme"/>
    <property type="match status" value="1"/>
</dbReference>
<dbReference type="PROSITE" id="PS50127">
    <property type="entry name" value="UBC_2"/>
    <property type="match status" value="1"/>
</dbReference>
<dbReference type="VEuPathDB" id="TriTrypDB:BSAL_87965c"/>
<accession>A0A0S4KIJ1</accession>
<dbReference type="Pfam" id="PF00179">
    <property type="entry name" value="UQ_con"/>
    <property type="match status" value="1"/>
</dbReference>
<dbReference type="GO" id="GO:0005524">
    <property type="term" value="F:ATP binding"/>
    <property type="evidence" value="ECO:0007669"/>
    <property type="project" value="UniProtKB-UniRule"/>
</dbReference>
<sequence>MFFLCRFEGYIDTTVVAKMTAVNRLKRELREATSSSEKDIQLRLSDPNDLFRWEATICGPPDTPFEGATYQVTLRIPSDYPMVPPAAQFRTKVFHPNIAFSTGEVCLDILKSKWSPAWTVSSVCRAISNLLSDPEADSPLNCDAGNLVRAGDMDGYFHMARYYAITEAGAPPMQWTPSGK</sequence>
<evidence type="ECO:0000256" key="4">
    <source>
        <dbReference type="RuleBase" id="RU362109"/>
    </source>
</evidence>
<evidence type="ECO:0000313" key="7">
    <source>
        <dbReference type="Proteomes" id="UP000051952"/>
    </source>
</evidence>
<dbReference type="InterPro" id="IPR023313">
    <property type="entry name" value="UBQ-conjugating_AS"/>
</dbReference>
<evidence type="ECO:0000313" key="6">
    <source>
        <dbReference type="EMBL" id="CUI14388.1"/>
    </source>
</evidence>
<dbReference type="SUPFAM" id="SSF54495">
    <property type="entry name" value="UBC-like"/>
    <property type="match status" value="1"/>
</dbReference>
<evidence type="ECO:0000256" key="3">
    <source>
        <dbReference type="PROSITE-ProRule" id="PRU10133"/>
    </source>
</evidence>
<gene>
    <name evidence="6" type="ORF">BSAL_87965c</name>
</gene>
<evidence type="ECO:0000259" key="5">
    <source>
        <dbReference type="PROSITE" id="PS50127"/>
    </source>
</evidence>
<keyword evidence="2 4" id="KW-0833">Ubl conjugation pathway</keyword>
<dbReference type="PROSITE" id="PS00183">
    <property type="entry name" value="UBC_1"/>
    <property type="match status" value="1"/>
</dbReference>
<feature type="domain" description="UBC core" evidence="5">
    <location>
        <begin position="20"/>
        <end position="169"/>
    </location>
</feature>
<dbReference type="OMA" id="WRAVMKG"/>